<protein>
    <recommendedName>
        <fullName evidence="3">Glutaredoxin</fullName>
    </recommendedName>
</protein>
<dbReference type="PANTHER" id="PTHR45669:SF12">
    <property type="entry name" value="EMB|CAB85507.1"/>
    <property type="match status" value="1"/>
</dbReference>
<organism evidence="1 2">
    <name type="scientific">Coptis chinensis</name>
    <dbReference type="NCBI Taxonomy" id="261450"/>
    <lineage>
        <taxon>Eukaryota</taxon>
        <taxon>Viridiplantae</taxon>
        <taxon>Streptophyta</taxon>
        <taxon>Embryophyta</taxon>
        <taxon>Tracheophyta</taxon>
        <taxon>Spermatophyta</taxon>
        <taxon>Magnoliopsida</taxon>
        <taxon>Ranunculales</taxon>
        <taxon>Ranunculaceae</taxon>
        <taxon>Coptidoideae</taxon>
        <taxon>Coptis</taxon>
    </lineage>
</organism>
<comment type="caution">
    <text evidence="1">The sequence shown here is derived from an EMBL/GenBank/DDBJ whole genome shotgun (WGS) entry which is preliminary data.</text>
</comment>
<evidence type="ECO:0000313" key="1">
    <source>
        <dbReference type="EMBL" id="KAF9598444.1"/>
    </source>
</evidence>
<dbReference type="Proteomes" id="UP000631114">
    <property type="component" value="Unassembled WGS sequence"/>
</dbReference>
<dbReference type="InterPro" id="IPR036249">
    <property type="entry name" value="Thioredoxin-like_sf"/>
</dbReference>
<gene>
    <name evidence="1" type="ORF">IFM89_027877</name>
</gene>
<proteinExistence type="predicted"/>
<sequence length="114" mass="13120">MLELYERRCPPGGKNSVIVYKTSGGNKKAIEDFNEIVFKFHLEQIEFTVRDIYEDLRFRNELAKVLGKKDVKAPVVSVKGRLIGGLDEVEKLSYEELAILFHGIPKKYKEESDD</sequence>
<keyword evidence="2" id="KW-1185">Reference proteome</keyword>
<accession>A0A835HHG6</accession>
<dbReference type="PANTHER" id="PTHR45669">
    <property type="entry name" value="GLUTAREDOXIN DOMAIN-CONTAINING CYSTEINE-RICH PROTEIN CG12206-RELATED"/>
    <property type="match status" value="1"/>
</dbReference>
<evidence type="ECO:0000313" key="2">
    <source>
        <dbReference type="Proteomes" id="UP000631114"/>
    </source>
</evidence>
<name>A0A835HHG6_9MAGN</name>
<reference evidence="1 2" key="1">
    <citation type="submission" date="2020-10" db="EMBL/GenBank/DDBJ databases">
        <title>The Coptis chinensis genome and diversification of protoberbering-type alkaloids.</title>
        <authorList>
            <person name="Wang B."/>
            <person name="Shu S."/>
            <person name="Song C."/>
            <person name="Liu Y."/>
        </authorList>
    </citation>
    <scope>NUCLEOTIDE SEQUENCE [LARGE SCALE GENOMIC DNA]</scope>
    <source>
        <strain evidence="1">HL-2020</strain>
        <tissue evidence="1">Leaf</tissue>
    </source>
</reference>
<dbReference type="Gene3D" id="3.40.30.10">
    <property type="entry name" value="Glutaredoxin"/>
    <property type="match status" value="1"/>
</dbReference>
<dbReference type="PROSITE" id="PS51354">
    <property type="entry name" value="GLUTAREDOXIN_2"/>
    <property type="match status" value="1"/>
</dbReference>
<dbReference type="OrthoDB" id="423313at2759"/>
<dbReference type="SUPFAM" id="SSF52833">
    <property type="entry name" value="Thioredoxin-like"/>
    <property type="match status" value="1"/>
</dbReference>
<evidence type="ECO:0008006" key="3">
    <source>
        <dbReference type="Google" id="ProtNLM"/>
    </source>
</evidence>
<dbReference type="AlphaFoldDB" id="A0A835HHG6"/>
<dbReference type="EMBL" id="JADFTS010000007">
    <property type="protein sequence ID" value="KAF9598444.1"/>
    <property type="molecule type" value="Genomic_DNA"/>
</dbReference>